<sequence>MESTGATAGDGGQQRAERRGVAADGVPDAPPGRILVSACLLGSRVRFDGRAKTVADTIVECWRAEGRLVAHCPEVAGGLPVPRPPAEIEPGGDARAVLDGRARIRTPDGDDVTRHFLAGARAALDAAAEHGVRAALLKDSSPSCGLHRVYDGTFTGATAAGPGVTTRLLKDNGIAVFAETDLEAADAHLRTAPGHPG</sequence>
<evidence type="ECO:0000313" key="2">
    <source>
        <dbReference type="EMBL" id="MBB5996521.1"/>
    </source>
</evidence>
<dbReference type="Pfam" id="PF04463">
    <property type="entry name" value="2-thiour_desulf"/>
    <property type="match status" value="1"/>
</dbReference>
<reference evidence="2 3" key="1">
    <citation type="submission" date="2020-08" db="EMBL/GenBank/DDBJ databases">
        <title>Sequencing the genomes of 1000 actinobacteria strains.</title>
        <authorList>
            <person name="Klenk H.-P."/>
        </authorList>
    </citation>
    <scope>NUCLEOTIDE SEQUENCE [LARGE SCALE GENOMIC DNA]</scope>
    <source>
        <strain evidence="2 3">DSM 44593</strain>
    </source>
</reference>
<organism evidence="2 3">
    <name type="scientific">Streptomonospora salina</name>
    <dbReference type="NCBI Taxonomy" id="104205"/>
    <lineage>
        <taxon>Bacteria</taxon>
        <taxon>Bacillati</taxon>
        <taxon>Actinomycetota</taxon>
        <taxon>Actinomycetes</taxon>
        <taxon>Streptosporangiales</taxon>
        <taxon>Nocardiopsidaceae</taxon>
        <taxon>Streptomonospora</taxon>
    </lineage>
</organism>
<dbReference type="EMBL" id="JACHLY010000001">
    <property type="protein sequence ID" value="MBB5996521.1"/>
    <property type="molecule type" value="Genomic_DNA"/>
</dbReference>
<comment type="caution">
    <text evidence="2">The sequence shown here is derived from an EMBL/GenBank/DDBJ whole genome shotgun (WGS) entry which is preliminary data.</text>
</comment>
<protein>
    <submittedName>
        <fullName evidence="2">Uncharacterized protein YbbK (DUF523 family)</fullName>
    </submittedName>
</protein>
<feature type="region of interest" description="Disordered" evidence="1">
    <location>
        <begin position="1"/>
        <end position="27"/>
    </location>
</feature>
<dbReference type="Proteomes" id="UP000578077">
    <property type="component" value="Unassembled WGS sequence"/>
</dbReference>
<dbReference type="InterPro" id="IPR007553">
    <property type="entry name" value="2-thiour_desulf"/>
</dbReference>
<evidence type="ECO:0000313" key="3">
    <source>
        <dbReference type="Proteomes" id="UP000578077"/>
    </source>
</evidence>
<dbReference type="AlphaFoldDB" id="A0A841EAM7"/>
<dbReference type="PANTHER" id="PTHR30087:SF1">
    <property type="entry name" value="HYPOTHETICAL CYTOSOLIC PROTEIN"/>
    <property type="match status" value="1"/>
</dbReference>
<accession>A0A841EAM7</accession>
<name>A0A841EAM7_9ACTN</name>
<evidence type="ECO:0000256" key="1">
    <source>
        <dbReference type="SAM" id="MobiDB-lite"/>
    </source>
</evidence>
<dbReference type="PANTHER" id="PTHR30087">
    <property type="entry name" value="INNER MEMBRANE PROTEIN"/>
    <property type="match status" value="1"/>
</dbReference>
<gene>
    <name evidence="2" type="ORF">HNR25_000272</name>
</gene>
<proteinExistence type="predicted"/>
<dbReference type="RefSeq" id="WP_184632720.1">
    <property type="nucleotide sequence ID" value="NZ_BAABKT010000044.1"/>
</dbReference>
<keyword evidence="3" id="KW-1185">Reference proteome</keyword>